<dbReference type="NCBIfam" id="TIGR01019">
    <property type="entry name" value="sucCoAalpha"/>
    <property type="match status" value="1"/>
</dbReference>
<evidence type="ECO:0000256" key="7">
    <source>
        <dbReference type="RuleBase" id="RU000677"/>
    </source>
</evidence>
<dbReference type="Pfam" id="PF02629">
    <property type="entry name" value="CoA_binding"/>
    <property type="match status" value="1"/>
</dbReference>
<keyword evidence="4 5" id="KW-0547">Nucleotide-binding</keyword>
<dbReference type="PATRIC" id="fig|634498.28.peg.1093"/>
<dbReference type="SUPFAM" id="SSF51735">
    <property type="entry name" value="NAD(P)-binding Rossmann-fold domains"/>
    <property type="match status" value="1"/>
</dbReference>
<dbReference type="PIRSF" id="PIRSF001553">
    <property type="entry name" value="SucCS_alpha"/>
    <property type="match status" value="1"/>
</dbReference>
<comment type="catalytic activity">
    <reaction evidence="5">
        <text>GTP + succinate + CoA = succinyl-CoA + GDP + phosphate</text>
        <dbReference type="Rhea" id="RHEA:22120"/>
        <dbReference type="ChEBI" id="CHEBI:30031"/>
        <dbReference type="ChEBI" id="CHEBI:37565"/>
        <dbReference type="ChEBI" id="CHEBI:43474"/>
        <dbReference type="ChEBI" id="CHEBI:57287"/>
        <dbReference type="ChEBI" id="CHEBI:57292"/>
        <dbReference type="ChEBI" id="CHEBI:58189"/>
    </reaction>
</comment>
<evidence type="ECO:0000259" key="9">
    <source>
        <dbReference type="SMART" id="SM00881"/>
    </source>
</evidence>
<evidence type="ECO:0000256" key="2">
    <source>
        <dbReference type="ARBA" id="ARBA00022532"/>
    </source>
</evidence>
<comment type="catalytic activity">
    <reaction evidence="5 8">
        <text>succinate + ATP + CoA = succinyl-CoA + ADP + phosphate</text>
        <dbReference type="Rhea" id="RHEA:17661"/>
        <dbReference type="ChEBI" id="CHEBI:30031"/>
        <dbReference type="ChEBI" id="CHEBI:30616"/>
        <dbReference type="ChEBI" id="CHEBI:43474"/>
        <dbReference type="ChEBI" id="CHEBI:57287"/>
        <dbReference type="ChEBI" id="CHEBI:57292"/>
        <dbReference type="ChEBI" id="CHEBI:456216"/>
        <dbReference type="EC" id="6.2.1.5"/>
    </reaction>
</comment>
<comment type="function">
    <text evidence="5 8">Succinyl-CoA synthetase functions in the citric acid cycle (TCA), coupling the hydrolysis of succinyl-CoA to the synthesis of either ATP or GTP and thus represents the only step of substrate-level phosphorylation in the TCA. The alpha subunit of the enzyme binds the substrates coenzyme A and phosphate, while succinate binding and nucleotide specificity is provided by the beta subunit.</text>
</comment>
<dbReference type="OrthoDB" id="55711at2157"/>
<dbReference type="InterPro" id="IPR017440">
    <property type="entry name" value="Cit_synth/succinyl-CoA_lig_AS"/>
</dbReference>
<dbReference type="PRINTS" id="PR01798">
    <property type="entry name" value="SCOASYNTHASE"/>
</dbReference>
<dbReference type="InterPro" id="IPR003781">
    <property type="entry name" value="CoA-bd"/>
</dbReference>
<feature type="domain" description="CoA-binding" evidence="9">
    <location>
        <begin position="3"/>
        <end position="98"/>
    </location>
</feature>
<dbReference type="EMBL" id="CP001719">
    <property type="protein sequence ID" value="ADC46942.1"/>
    <property type="molecule type" value="Genomic_DNA"/>
</dbReference>
<evidence type="ECO:0000256" key="5">
    <source>
        <dbReference type="HAMAP-Rule" id="MF_01988"/>
    </source>
</evidence>
<dbReference type="Proteomes" id="UP000008680">
    <property type="component" value="Chromosome"/>
</dbReference>
<dbReference type="SMART" id="SM00881">
    <property type="entry name" value="CoA_binding"/>
    <property type="match status" value="1"/>
</dbReference>
<name>D3E331_METRM</name>
<evidence type="ECO:0000256" key="3">
    <source>
        <dbReference type="ARBA" id="ARBA00022598"/>
    </source>
</evidence>
<proteinExistence type="inferred from homology"/>
<dbReference type="NCBIfam" id="NF004230">
    <property type="entry name" value="PRK05678.1"/>
    <property type="match status" value="1"/>
</dbReference>
<evidence type="ECO:0000313" key="10">
    <source>
        <dbReference type="EMBL" id="ADC46942.1"/>
    </source>
</evidence>
<dbReference type="UniPathway" id="UPA00223">
    <property type="reaction ID" value="UER00999"/>
</dbReference>
<feature type="binding site" evidence="5">
    <location>
        <begin position="16"/>
        <end position="19"/>
    </location>
    <ligand>
        <name>CoA</name>
        <dbReference type="ChEBI" id="CHEBI:57287"/>
    </ligand>
</feature>
<dbReference type="STRING" id="634498.mru_1091"/>
<dbReference type="PANTHER" id="PTHR11117">
    <property type="entry name" value="SUCCINYL-COA LIGASE SUBUNIT ALPHA"/>
    <property type="match status" value="1"/>
</dbReference>
<dbReference type="HOGENOM" id="CLU_052104_0_0_2"/>
<dbReference type="Pfam" id="PF00549">
    <property type="entry name" value="Ligase_CoA"/>
    <property type="match status" value="1"/>
</dbReference>
<gene>
    <name evidence="5 10" type="primary">sucD</name>
    <name evidence="10" type="ordered locus">mru_1091</name>
</gene>
<dbReference type="GO" id="GO:0043758">
    <property type="term" value="F:acetate-CoA ligase (ADP-forming) activity"/>
    <property type="evidence" value="ECO:0007669"/>
    <property type="project" value="UniProtKB-EC"/>
</dbReference>
<dbReference type="InterPro" id="IPR016102">
    <property type="entry name" value="Succinyl-CoA_synth-like"/>
</dbReference>
<dbReference type="PROSITE" id="PS00399">
    <property type="entry name" value="SUCCINYL_COA_LIG_2"/>
    <property type="match status" value="1"/>
</dbReference>
<dbReference type="HAMAP" id="MF_01988">
    <property type="entry name" value="Succ_CoA_alpha"/>
    <property type="match status" value="1"/>
</dbReference>
<dbReference type="PANTHER" id="PTHR11117:SF2">
    <property type="entry name" value="SUCCINATE--COA LIGASE [ADP_GDP-FORMING] SUBUNIT ALPHA, MITOCHONDRIAL"/>
    <property type="match status" value="1"/>
</dbReference>
<keyword evidence="2 5" id="KW-0816">Tricarboxylic acid cycle</keyword>
<dbReference type="InterPro" id="IPR005810">
    <property type="entry name" value="CoA_lig_alpha"/>
</dbReference>
<keyword evidence="11" id="KW-1185">Reference proteome</keyword>
<feature type="binding site" evidence="5">
    <location>
        <position position="158"/>
    </location>
    <ligand>
        <name>substrate</name>
        <note>ligand shared with subunit beta</note>
    </ligand>
</feature>
<dbReference type="GO" id="GO:0004776">
    <property type="term" value="F:succinate-CoA ligase (GDP-forming) activity"/>
    <property type="evidence" value="ECO:0007669"/>
    <property type="project" value="TreeGrafter"/>
</dbReference>
<dbReference type="SUPFAM" id="SSF52210">
    <property type="entry name" value="Succinyl-CoA synthetase domains"/>
    <property type="match status" value="1"/>
</dbReference>
<accession>D3E331</accession>
<dbReference type="InterPro" id="IPR005811">
    <property type="entry name" value="SUCC_ACL_C"/>
</dbReference>
<evidence type="ECO:0000313" key="11">
    <source>
        <dbReference type="Proteomes" id="UP000008680"/>
    </source>
</evidence>
<dbReference type="Gene3D" id="3.40.50.720">
    <property type="entry name" value="NAD(P)-binding Rossmann-like Domain"/>
    <property type="match status" value="1"/>
</dbReference>
<comment type="caution">
    <text evidence="5">Lacks conserved residue(s) required for the propagation of feature annotation.</text>
</comment>
<evidence type="ECO:0000256" key="4">
    <source>
        <dbReference type="ARBA" id="ARBA00022741"/>
    </source>
</evidence>
<evidence type="ECO:0000256" key="1">
    <source>
        <dbReference type="ARBA" id="ARBA00001619"/>
    </source>
</evidence>
<comment type="catalytic activity">
    <reaction evidence="1">
        <text>acetate + ATP + CoA = acetyl-CoA + ADP + phosphate</text>
        <dbReference type="Rhea" id="RHEA:15081"/>
        <dbReference type="ChEBI" id="CHEBI:30089"/>
        <dbReference type="ChEBI" id="CHEBI:30616"/>
        <dbReference type="ChEBI" id="CHEBI:43474"/>
        <dbReference type="ChEBI" id="CHEBI:57287"/>
        <dbReference type="ChEBI" id="CHEBI:57288"/>
        <dbReference type="ChEBI" id="CHEBI:456216"/>
        <dbReference type="EC" id="6.2.1.13"/>
    </reaction>
</comment>
<dbReference type="EC" id="6.2.1.5" evidence="5"/>
<dbReference type="InterPro" id="IPR036291">
    <property type="entry name" value="NAD(P)-bd_dom_sf"/>
</dbReference>
<dbReference type="eggNOG" id="arCOG01339">
    <property type="taxonomic scope" value="Archaea"/>
</dbReference>
<dbReference type="InterPro" id="IPR033847">
    <property type="entry name" value="Citrt_syn/SCS-alpha_CS"/>
</dbReference>
<comment type="subunit">
    <text evidence="5 8">Heterotetramer of two alpha and two beta subunits.</text>
</comment>
<dbReference type="PROSITE" id="PS01216">
    <property type="entry name" value="SUCCINYL_COA_LIG_1"/>
    <property type="match status" value="1"/>
</dbReference>
<dbReference type="FunFam" id="3.40.50.261:FF:000006">
    <property type="entry name" value="Succinate--CoA ligase [ADP-forming] subunit alpha"/>
    <property type="match status" value="1"/>
</dbReference>
<dbReference type="GeneID" id="8770743"/>
<dbReference type="GO" id="GO:0004775">
    <property type="term" value="F:succinate-CoA ligase (ADP-forming) activity"/>
    <property type="evidence" value="ECO:0007669"/>
    <property type="project" value="UniProtKB-UniRule"/>
</dbReference>
<comment type="pathway">
    <text evidence="5 8">Carbohydrate metabolism; tricarboxylic acid cycle; succinate from succinyl-CoA (ligase route): step 1/1.</text>
</comment>
<reference evidence="10 11" key="1">
    <citation type="journal article" date="2010" name="PLoS ONE">
        <title>The genome sequence of the rumen methanogen Methanobrevibacter ruminantium reveals new possibilities for controlling ruminant methane emissions.</title>
        <authorList>
            <person name="Leahy S.C."/>
            <person name="Kelly W.J."/>
            <person name="Altermann E."/>
            <person name="Ronimus R.S."/>
            <person name="Yeoman C.J."/>
            <person name="Pacheco D.M."/>
            <person name="Li D."/>
            <person name="Kong Z."/>
            <person name="McTavish S."/>
            <person name="Sang C."/>
            <person name="Lambie S.C."/>
            <person name="Janssen P.H."/>
            <person name="Dey D."/>
            <person name="Attwood G.T."/>
        </authorList>
    </citation>
    <scope>NUCLEOTIDE SEQUENCE [LARGE SCALE GENOMIC DNA]</scope>
    <source>
        <strain evidence="11">ATCC 35063 / DSM 1093 / JCM 13430 / OCM 146 / M1</strain>
    </source>
</reference>
<evidence type="ECO:0000256" key="8">
    <source>
        <dbReference type="RuleBase" id="RU000699"/>
    </source>
</evidence>
<protein>
    <recommendedName>
        <fullName evidence="5">Succinate--CoA ligase [ADP-forming] subunit alpha</fullName>
        <ecNumber evidence="5">6.2.1.5</ecNumber>
    </recommendedName>
    <alternativeName>
        <fullName evidence="5">Succinyl-CoA synthetase subunit alpha</fullName>
        <shortName evidence="5">SCS-alpha</shortName>
    </alternativeName>
</protein>
<feature type="active site" description="Tele-phosphohistidine intermediate" evidence="5 6">
    <location>
        <position position="246"/>
    </location>
</feature>
<sequence length="289" mass="30453">MIILDENVKCLVQGITGKQGSFHTEQMLKYNTKIVAGVTPGKGGQEILGVPVFDSIEEAKENTDVNASIIFVPAPFAKDAAFESIDHLDLVIIITRATFPIHDTMEIMAYAKAKGVTVIGPNTPGVISPKVGKLGIMPTHIFSEGTVGVISRSGTLTYEIASQLSRAEIGQSTCVGIGGDPVIGTPYIEVLQMFEDDPETTEIVLIGEIGGSAEEDAAAYIKENITKPVVAYIAGISAPPGKRMGHAGAIIAGNSGTAKSKMEALESAGVKVARKPSEIVEYIKEIRGE</sequence>
<dbReference type="GO" id="GO:0000166">
    <property type="term" value="F:nucleotide binding"/>
    <property type="evidence" value="ECO:0007669"/>
    <property type="project" value="UniProtKB-KW"/>
</dbReference>
<comment type="similarity">
    <text evidence="5 7">Belongs to the succinate/malate CoA ligase alpha subunit family.</text>
</comment>
<dbReference type="GO" id="GO:0009361">
    <property type="term" value="C:succinate-CoA ligase complex (ADP-forming)"/>
    <property type="evidence" value="ECO:0007669"/>
    <property type="project" value="TreeGrafter"/>
</dbReference>
<dbReference type="RefSeq" id="WP_012955892.1">
    <property type="nucleotide sequence ID" value="NC_013790.1"/>
</dbReference>
<evidence type="ECO:0000256" key="6">
    <source>
        <dbReference type="PIRSR" id="PIRSR001553-1"/>
    </source>
</evidence>
<dbReference type="KEGG" id="mru:mru_1091"/>
<feature type="binding site" evidence="5">
    <location>
        <position position="42"/>
    </location>
    <ligand>
        <name>CoA</name>
        <dbReference type="ChEBI" id="CHEBI:57287"/>
    </ligand>
</feature>
<dbReference type="AlphaFoldDB" id="D3E331"/>
<dbReference type="Gene3D" id="3.40.50.261">
    <property type="entry name" value="Succinyl-CoA synthetase domains"/>
    <property type="match status" value="1"/>
</dbReference>
<dbReference type="GO" id="GO:0006099">
    <property type="term" value="P:tricarboxylic acid cycle"/>
    <property type="evidence" value="ECO:0007669"/>
    <property type="project" value="UniProtKB-UniRule"/>
</dbReference>
<dbReference type="FunFam" id="3.40.50.720:FF:000277">
    <property type="entry name" value="Succinate--CoA ligase [ADP-forming] subunit alpha"/>
    <property type="match status" value="1"/>
</dbReference>
<keyword evidence="3 5" id="KW-0436">Ligase</keyword>
<organism evidence="10 11">
    <name type="scientific">Methanobrevibacter ruminantium (strain ATCC 35063 / DSM 1093 / JCM 13430 / OCM 146 / M1)</name>
    <name type="common">Methanobacterium ruminantium</name>
    <dbReference type="NCBI Taxonomy" id="634498"/>
    <lineage>
        <taxon>Archaea</taxon>
        <taxon>Methanobacteriati</taxon>
        <taxon>Methanobacteriota</taxon>
        <taxon>Methanomada group</taxon>
        <taxon>Methanobacteria</taxon>
        <taxon>Methanobacteriales</taxon>
        <taxon>Methanobacteriaceae</taxon>
        <taxon>Methanobrevibacter</taxon>
    </lineage>
</organism>